<proteinExistence type="predicted"/>
<name>A0A8S5RCV6_9VIRU</name>
<sequence>MNATIQNGQVTYVGFNPNDNNKCLIETRGSYTYVNYQEDEFTQVILGYVIKQSNGKYKAFHGLDEKNAKYFDTVDDGIKYVKSFKTEME</sequence>
<dbReference type="EMBL" id="BK059091">
    <property type="protein sequence ID" value="DAE28929.1"/>
    <property type="molecule type" value="Genomic_DNA"/>
</dbReference>
<accession>A0A8S5RCV6</accession>
<evidence type="ECO:0000313" key="1">
    <source>
        <dbReference type="EMBL" id="DAE28929.1"/>
    </source>
</evidence>
<reference evidence="1" key="1">
    <citation type="journal article" date="2021" name="Proc. Natl. Acad. Sci. U.S.A.">
        <title>A Catalog of Tens of Thousands of Viruses from Human Metagenomes Reveals Hidden Associations with Chronic Diseases.</title>
        <authorList>
            <person name="Tisza M.J."/>
            <person name="Buck C.B."/>
        </authorList>
    </citation>
    <scope>NUCLEOTIDE SEQUENCE</scope>
    <source>
        <strain evidence="1">CtmTa7</strain>
    </source>
</reference>
<protein>
    <submittedName>
        <fullName evidence="1">Uncharacterized protein</fullName>
    </submittedName>
</protein>
<organism evidence="1">
    <name type="scientific">virus sp. ctmTa7</name>
    <dbReference type="NCBI Taxonomy" id="2828255"/>
    <lineage>
        <taxon>Viruses</taxon>
    </lineage>
</organism>